<dbReference type="Proteomes" id="UP000003822">
    <property type="component" value="Unassembled WGS sequence"/>
</dbReference>
<dbReference type="Pfam" id="PF13166">
    <property type="entry name" value="AAA_13"/>
    <property type="match status" value="1"/>
</dbReference>
<dbReference type="HOGENOM" id="CLU_1025387_0_0_11"/>
<evidence type="ECO:0000313" key="2">
    <source>
        <dbReference type="EMBL" id="EHM88043.1"/>
    </source>
</evidence>
<dbReference type="OrthoDB" id="4428168at2"/>
<name>G9PG32_9ACTO</name>
<proteinExistence type="predicted"/>
<comment type="caution">
    <text evidence="2">The sequence shown here is derived from an EMBL/GenBank/DDBJ whole genome shotgun (WGS) entry which is preliminary data.</text>
</comment>
<dbReference type="STRING" id="435830.HMPREF0045_01154"/>
<dbReference type="eggNOG" id="COG4694">
    <property type="taxonomic scope" value="Bacteria"/>
</dbReference>
<dbReference type="InterPro" id="IPR026866">
    <property type="entry name" value="CR006_AAA"/>
</dbReference>
<dbReference type="EMBL" id="ACRN01000008">
    <property type="protein sequence ID" value="EHM88043.1"/>
    <property type="molecule type" value="Genomic_DNA"/>
</dbReference>
<evidence type="ECO:0000259" key="1">
    <source>
        <dbReference type="Pfam" id="PF13166"/>
    </source>
</evidence>
<dbReference type="AlphaFoldDB" id="G9PG32"/>
<organism evidence="2 3">
    <name type="scientific">Actinomyces graevenitzii C83</name>
    <dbReference type="NCBI Taxonomy" id="435830"/>
    <lineage>
        <taxon>Bacteria</taxon>
        <taxon>Bacillati</taxon>
        <taxon>Actinomycetota</taxon>
        <taxon>Actinomycetes</taxon>
        <taxon>Actinomycetales</taxon>
        <taxon>Actinomycetaceae</taxon>
        <taxon>Actinomyces</taxon>
    </lineage>
</organism>
<sequence length="271" mass="30182">MPFAFNGVRGSKQKFADYVLAQTTAVDHDLQALIAQYRLAHDSSANQCAPLDDIEVHTPDESILAEPIVSSVKSEYARFVSKLGAADWVRHGHTHYSQAAGTTCPFCQQTLPIDFEQTIKACFDSEYDRKVQALETFSRAYKQATALLERMPLSRDLGPMPEQADLSTYDALVTALKDRISSNLNRIDNKLNAPSTTVVLQPLGELTGLEKPNGLRQLPGWIVWFEVMPKLWALTIGSVKKQLAMWLLTFTGHEVPGDRIFRRCAMNSTAP</sequence>
<protein>
    <recommendedName>
        <fullName evidence="1">Protein CR006 P-loop domain-containing protein</fullName>
    </recommendedName>
</protein>
<accession>G9PG32</accession>
<reference evidence="2 3" key="1">
    <citation type="submission" date="2011-10" db="EMBL/GenBank/DDBJ databases">
        <title>The Genome Sequence of Actinomyces graevenitzii C83.</title>
        <authorList>
            <consortium name="The Broad Institute Genome Sequencing Platform"/>
            <consortium name="The Broad Institute Genome Sequencing Center for Infectious Disease"/>
            <person name="Earl A."/>
            <person name="Ward D."/>
            <person name="Feldgarden M."/>
            <person name="Gevers D."/>
            <person name="Sibley C.D."/>
            <person name="Field T.R."/>
            <person name="Grinwis M."/>
            <person name="Eshaghurshan C.S."/>
            <person name="Surette M.G."/>
            <person name="Young S.K."/>
            <person name="Zeng Q."/>
            <person name="Gargeya S."/>
            <person name="Fitzgerald M."/>
            <person name="Haas B."/>
            <person name="Abouelleil A."/>
            <person name="Alvarado L."/>
            <person name="Arachchi H.M."/>
            <person name="Berlin A."/>
            <person name="Brown A."/>
            <person name="Chapman S.B."/>
            <person name="Chen Z."/>
            <person name="Dunbar C."/>
            <person name="Freedman E."/>
            <person name="Gearin G."/>
            <person name="Goldberg J."/>
            <person name="Griggs A."/>
            <person name="Gujja S."/>
            <person name="Heiman D."/>
            <person name="Howarth C."/>
            <person name="Larson L."/>
            <person name="Lui A."/>
            <person name="MacDonald P.J.P."/>
            <person name="Montmayeur A."/>
            <person name="Murphy C."/>
            <person name="Neiman D."/>
            <person name="Pearson M."/>
            <person name="Priest M."/>
            <person name="Roberts A."/>
            <person name="Saif S."/>
            <person name="Shea T."/>
            <person name="Shenoy N."/>
            <person name="Sisk P."/>
            <person name="Stolte C."/>
            <person name="Sykes S."/>
            <person name="Wortman J."/>
            <person name="Nusbaum C."/>
            <person name="Birren B."/>
        </authorList>
    </citation>
    <scope>NUCLEOTIDE SEQUENCE [LARGE SCALE GENOMIC DNA]</scope>
    <source>
        <strain evidence="2 3">C83</strain>
    </source>
</reference>
<gene>
    <name evidence="2" type="ORF">HMPREF0045_01154</name>
</gene>
<keyword evidence="3" id="KW-1185">Reference proteome</keyword>
<evidence type="ECO:0000313" key="3">
    <source>
        <dbReference type="Proteomes" id="UP000003822"/>
    </source>
</evidence>
<feature type="domain" description="Protein CR006 P-loop" evidence="1">
    <location>
        <begin position="52"/>
        <end position="202"/>
    </location>
</feature>